<evidence type="ECO:0000313" key="2">
    <source>
        <dbReference type="Proteomes" id="UP000279833"/>
    </source>
</evidence>
<dbReference type="EMBL" id="UZAK01040035">
    <property type="protein sequence ID" value="VDP63936.1"/>
    <property type="molecule type" value="Genomic_DNA"/>
</dbReference>
<gene>
    <name evidence="1" type="ORF">SCUD_LOCUS17635</name>
</gene>
<reference evidence="3" key="1">
    <citation type="submission" date="2016-06" db="UniProtKB">
        <authorList>
            <consortium name="WormBaseParasite"/>
        </authorList>
    </citation>
    <scope>IDENTIFICATION</scope>
</reference>
<evidence type="ECO:0000313" key="1">
    <source>
        <dbReference type="EMBL" id="VDP63936.1"/>
    </source>
</evidence>
<keyword evidence="2" id="KW-1185">Reference proteome</keyword>
<proteinExistence type="predicted"/>
<reference evidence="1 2" key="2">
    <citation type="submission" date="2018-11" db="EMBL/GenBank/DDBJ databases">
        <authorList>
            <consortium name="Pathogen Informatics"/>
        </authorList>
    </citation>
    <scope>NUCLEOTIDE SEQUENCE [LARGE SCALE GENOMIC DNA]</scope>
    <source>
        <strain evidence="1">Dakar</strain>
        <strain evidence="2">Dakar, Senegal</strain>
    </source>
</reference>
<dbReference type="AlphaFoldDB" id="A0A183KRE9"/>
<name>A0A183KRE9_9TREM</name>
<sequence>MVCSDEVSYKSALSGSNHDRKSDAVSIVADFSNDPLISNDILNRVEENISEESNLNVISNIICPHNAFVSCGKVVQCEARVLKELDFDYNSCDFISNVVHTYHEVTSNESSNQCEKYVLKETTLLLTWGYGDLTLFRVGR</sequence>
<protein>
    <submittedName>
        <fullName evidence="3">DUF4806 domain-containing protein</fullName>
    </submittedName>
</protein>
<dbReference type="WBParaSite" id="SCUD_0001763801-mRNA-1">
    <property type="protein sequence ID" value="SCUD_0001763801-mRNA-1"/>
    <property type="gene ID" value="SCUD_0001763801"/>
</dbReference>
<accession>A0A183KRE9</accession>
<dbReference type="Proteomes" id="UP000279833">
    <property type="component" value="Unassembled WGS sequence"/>
</dbReference>
<evidence type="ECO:0000313" key="3">
    <source>
        <dbReference type="WBParaSite" id="SCUD_0001763801-mRNA-1"/>
    </source>
</evidence>
<organism evidence="3">
    <name type="scientific">Schistosoma curassoni</name>
    <dbReference type="NCBI Taxonomy" id="6186"/>
    <lineage>
        <taxon>Eukaryota</taxon>
        <taxon>Metazoa</taxon>
        <taxon>Spiralia</taxon>
        <taxon>Lophotrochozoa</taxon>
        <taxon>Platyhelminthes</taxon>
        <taxon>Trematoda</taxon>
        <taxon>Digenea</taxon>
        <taxon>Strigeidida</taxon>
        <taxon>Schistosomatoidea</taxon>
        <taxon>Schistosomatidae</taxon>
        <taxon>Schistosoma</taxon>
    </lineage>
</organism>